<evidence type="ECO:0000256" key="1">
    <source>
        <dbReference type="ARBA" id="ARBA00004123"/>
    </source>
</evidence>
<dbReference type="PROSITE" id="PS51032">
    <property type="entry name" value="AP2_ERF"/>
    <property type="match status" value="1"/>
</dbReference>
<evidence type="ECO:0000313" key="8">
    <source>
        <dbReference type="Proteomes" id="UP001280121"/>
    </source>
</evidence>
<evidence type="ECO:0000256" key="2">
    <source>
        <dbReference type="ARBA" id="ARBA00023015"/>
    </source>
</evidence>
<dbReference type="EMBL" id="JANJYI010000005">
    <property type="protein sequence ID" value="KAK2650799.1"/>
    <property type="molecule type" value="Genomic_DNA"/>
</dbReference>
<evidence type="ECO:0000256" key="5">
    <source>
        <dbReference type="ARBA" id="ARBA00023242"/>
    </source>
</evidence>
<name>A0AAD9UAT2_9ROSI</name>
<dbReference type="AlphaFoldDB" id="A0AAD9UAT2"/>
<keyword evidence="8" id="KW-1185">Reference proteome</keyword>
<evidence type="ECO:0000256" key="3">
    <source>
        <dbReference type="ARBA" id="ARBA00023125"/>
    </source>
</evidence>
<dbReference type="GO" id="GO:0003700">
    <property type="term" value="F:DNA-binding transcription factor activity"/>
    <property type="evidence" value="ECO:0007669"/>
    <property type="project" value="InterPro"/>
</dbReference>
<dbReference type="GO" id="GO:0005634">
    <property type="term" value="C:nucleus"/>
    <property type="evidence" value="ECO:0007669"/>
    <property type="project" value="UniProtKB-SubCell"/>
</dbReference>
<organism evidence="7 8">
    <name type="scientific">Dipteronia dyeriana</name>
    <dbReference type="NCBI Taxonomy" id="168575"/>
    <lineage>
        <taxon>Eukaryota</taxon>
        <taxon>Viridiplantae</taxon>
        <taxon>Streptophyta</taxon>
        <taxon>Embryophyta</taxon>
        <taxon>Tracheophyta</taxon>
        <taxon>Spermatophyta</taxon>
        <taxon>Magnoliopsida</taxon>
        <taxon>eudicotyledons</taxon>
        <taxon>Gunneridae</taxon>
        <taxon>Pentapetalae</taxon>
        <taxon>rosids</taxon>
        <taxon>malvids</taxon>
        <taxon>Sapindales</taxon>
        <taxon>Sapindaceae</taxon>
        <taxon>Hippocastanoideae</taxon>
        <taxon>Acereae</taxon>
        <taxon>Dipteronia</taxon>
    </lineage>
</organism>
<evidence type="ECO:0000313" key="7">
    <source>
        <dbReference type="EMBL" id="KAK2650799.1"/>
    </source>
</evidence>
<keyword evidence="5" id="KW-0539">Nucleus</keyword>
<evidence type="ECO:0000259" key="6">
    <source>
        <dbReference type="PROSITE" id="PS51032"/>
    </source>
</evidence>
<evidence type="ECO:0000256" key="4">
    <source>
        <dbReference type="ARBA" id="ARBA00023163"/>
    </source>
</evidence>
<dbReference type="InterPro" id="IPR001471">
    <property type="entry name" value="AP2/ERF_dom"/>
</dbReference>
<feature type="domain" description="AP2/ERF" evidence="6">
    <location>
        <begin position="85"/>
        <end position="157"/>
    </location>
</feature>
<dbReference type="GO" id="GO:0003677">
    <property type="term" value="F:DNA binding"/>
    <property type="evidence" value="ECO:0007669"/>
    <property type="project" value="UniProtKB-KW"/>
</dbReference>
<comment type="subcellular location">
    <subcellularLocation>
        <location evidence="1">Nucleus</location>
    </subcellularLocation>
</comment>
<dbReference type="Proteomes" id="UP001280121">
    <property type="component" value="Unassembled WGS sequence"/>
</dbReference>
<keyword evidence="4" id="KW-0804">Transcription</keyword>
<comment type="caution">
    <text evidence="7">The sequence shown here is derived from an EMBL/GenBank/DDBJ whole genome shotgun (WGS) entry which is preliminary data.</text>
</comment>
<accession>A0AAD9UAT2</accession>
<gene>
    <name evidence="7" type="ORF">Ddye_018288</name>
</gene>
<proteinExistence type="predicted"/>
<protein>
    <recommendedName>
        <fullName evidence="6">AP2/ERF domain-containing protein</fullName>
    </recommendedName>
</protein>
<sequence>MYAQTNPDSDLLMLESIRRHLLDDDFDISDTLTTTSFGGGDLELEAYKSLHDAINVGWVQCVWKLRGNASRGVWGDHAPPPEAVHYKGVRRRPWGKYAAEIRDHKGTGRVFGWGPTRRRRTPRWLMTKPLSRCAAPKPSLIFLTSSARLKSSLLGFAIISLALRSVLRLCLQFLPRTMSLRRLNGERVKQTSKLKQRWKMDPFWIWTN</sequence>
<keyword evidence="3" id="KW-0238">DNA-binding</keyword>
<reference evidence="7" key="1">
    <citation type="journal article" date="2023" name="Plant J.">
        <title>Genome sequences and population genomics provide insights into the demographic history, inbreeding, and mutation load of two 'living fossil' tree species of Dipteronia.</title>
        <authorList>
            <person name="Feng Y."/>
            <person name="Comes H.P."/>
            <person name="Chen J."/>
            <person name="Zhu S."/>
            <person name="Lu R."/>
            <person name="Zhang X."/>
            <person name="Li P."/>
            <person name="Qiu J."/>
            <person name="Olsen K.M."/>
            <person name="Qiu Y."/>
        </authorList>
    </citation>
    <scope>NUCLEOTIDE SEQUENCE</scope>
    <source>
        <strain evidence="7">KIB01</strain>
    </source>
</reference>
<keyword evidence="2" id="KW-0805">Transcription regulation</keyword>